<name>A0A2K9LQF0_9GAMM</name>
<keyword evidence="3" id="KW-1185">Reference proteome</keyword>
<dbReference type="InterPro" id="IPR003033">
    <property type="entry name" value="SCP2_sterol-bd_dom"/>
</dbReference>
<sequence length="178" mass="20451">MTSILRGGSYMSKSTRVPVSILPHPIAVMRRIHPLMKRQARYIPFGLVRTSIEAVMRGTLQEPIRNGELEFLRGRWLQLHVVDLGVRWNITLGLIGPILVQSAVRPDVTITGDLRHFVEMANAENDPDTFFFQRKIRVEGDTEMSLWVKNTLFASEKPRWVQVITERLGRFLVMVEEG</sequence>
<dbReference type="AlphaFoldDB" id="A0A2K9LQF0"/>
<dbReference type="SUPFAM" id="SSF55718">
    <property type="entry name" value="SCP-like"/>
    <property type="match status" value="1"/>
</dbReference>
<dbReference type="InterPro" id="IPR036527">
    <property type="entry name" value="SCP2_sterol-bd_dom_sf"/>
</dbReference>
<gene>
    <name evidence="2" type="ORF">Kalk_19395</name>
</gene>
<reference evidence="3" key="1">
    <citation type="submission" date="2017-08" db="EMBL/GenBank/DDBJ databases">
        <title>Direct submision.</title>
        <authorList>
            <person name="Kim S.-J."/>
            <person name="Rhee S.-K."/>
        </authorList>
    </citation>
    <scope>NUCLEOTIDE SEQUENCE [LARGE SCALE GENOMIC DNA]</scope>
    <source>
        <strain evidence="3">GI5</strain>
    </source>
</reference>
<dbReference type="Gene3D" id="3.30.1050.10">
    <property type="entry name" value="SCP2 sterol-binding domain"/>
    <property type="match status" value="1"/>
</dbReference>
<evidence type="ECO:0000313" key="2">
    <source>
        <dbReference type="EMBL" id="AUM14460.1"/>
    </source>
</evidence>
<feature type="domain" description="SCP2" evidence="1">
    <location>
        <begin position="61"/>
        <end position="152"/>
    </location>
</feature>
<organism evidence="2 3">
    <name type="scientific">Ketobacter alkanivorans</name>
    <dbReference type="NCBI Taxonomy" id="1917421"/>
    <lineage>
        <taxon>Bacteria</taxon>
        <taxon>Pseudomonadati</taxon>
        <taxon>Pseudomonadota</taxon>
        <taxon>Gammaproteobacteria</taxon>
        <taxon>Pseudomonadales</taxon>
        <taxon>Ketobacteraceae</taxon>
        <taxon>Ketobacter</taxon>
    </lineage>
</organism>
<dbReference type="KEGG" id="kak:Kalk_19395"/>
<evidence type="ECO:0000313" key="3">
    <source>
        <dbReference type="Proteomes" id="UP000235116"/>
    </source>
</evidence>
<accession>A0A2K9LQF0</accession>
<protein>
    <recommendedName>
        <fullName evidence="1">SCP2 domain-containing protein</fullName>
    </recommendedName>
</protein>
<proteinExistence type="predicted"/>
<dbReference type="Proteomes" id="UP000235116">
    <property type="component" value="Chromosome"/>
</dbReference>
<dbReference type="EMBL" id="CP022684">
    <property type="protein sequence ID" value="AUM14460.1"/>
    <property type="molecule type" value="Genomic_DNA"/>
</dbReference>
<dbReference type="Pfam" id="PF02036">
    <property type="entry name" value="SCP2"/>
    <property type="match status" value="1"/>
</dbReference>
<evidence type="ECO:0000259" key="1">
    <source>
        <dbReference type="Pfam" id="PF02036"/>
    </source>
</evidence>